<dbReference type="AlphaFoldDB" id="A0A923MPK5"/>
<evidence type="ECO:0000256" key="1">
    <source>
        <dbReference type="SAM" id="SignalP"/>
    </source>
</evidence>
<dbReference type="Proteomes" id="UP000608513">
    <property type="component" value="Unassembled WGS sequence"/>
</dbReference>
<organism evidence="2 3">
    <name type="scientific">Ramlibacter cellulosilyticus</name>
    <dbReference type="NCBI Taxonomy" id="2764187"/>
    <lineage>
        <taxon>Bacteria</taxon>
        <taxon>Pseudomonadati</taxon>
        <taxon>Pseudomonadota</taxon>
        <taxon>Betaproteobacteria</taxon>
        <taxon>Burkholderiales</taxon>
        <taxon>Comamonadaceae</taxon>
        <taxon>Ramlibacter</taxon>
    </lineage>
</organism>
<feature type="signal peptide" evidence="1">
    <location>
        <begin position="1"/>
        <end position="21"/>
    </location>
</feature>
<dbReference type="Pfam" id="PF09694">
    <property type="entry name" value="Gcw_chp"/>
    <property type="match status" value="1"/>
</dbReference>
<comment type="caution">
    <text evidence="2">The sequence shown here is derived from an EMBL/GenBank/DDBJ whole genome shotgun (WGS) entry which is preliminary data.</text>
</comment>
<feature type="chain" id="PRO_5037149762" evidence="1">
    <location>
        <begin position="22"/>
        <end position="269"/>
    </location>
</feature>
<name>A0A923MPK5_9BURK</name>
<dbReference type="EMBL" id="JACORT010000002">
    <property type="protein sequence ID" value="MBC5782508.1"/>
    <property type="molecule type" value="Genomic_DNA"/>
</dbReference>
<evidence type="ECO:0000313" key="2">
    <source>
        <dbReference type="EMBL" id="MBC5782508.1"/>
    </source>
</evidence>
<sequence>MKKLELAILLSGLAASGALMAQTNAPQPDYTLSANVGVVSDYRYRGISQTRLKPALQGGADFAHKSGFYVGTWLSTIKWIEDTGDIAPRTNVDGPVEWDIYGGYKFTAGPVGFDVGVLQYWYPGNSLSDAGGGGLYKNANTTELYIAGTYGPATLKYSHALTNLFGNYNFTDNQDTKGSGYLDLSATFELPWYGLTLTPHVGHQRVRNLGVASYTDWSLALGKDFGNGFSASLAYVDTDADTSFYASPVNGKFMGKGGAVVGVKYTHNF</sequence>
<evidence type="ECO:0000313" key="3">
    <source>
        <dbReference type="Proteomes" id="UP000608513"/>
    </source>
</evidence>
<dbReference type="NCBIfam" id="TIGR02001">
    <property type="entry name" value="gcw_chp"/>
    <property type="match status" value="1"/>
</dbReference>
<keyword evidence="3" id="KW-1185">Reference proteome</keyword>
<accession>A0A923MPK5</accession>
<keyword evidence="1" id="KW-0732">Signal</keyword>
<proteinExistence type="predicted"/>
<reference evidence="2" key="1">
    <citation type="submission" date="2020-08" db="EMBL/GenBank/DDBJ databases">
        <title>Ramlibacter sp. USB13 16S ribosomal RNA gene genome sequencing and assembly.</title>
        <authorList>
            <person name="Kang M."/>
        </authorList>
    </citation>
    <scope>NUCLEOTIDE SEQUENCE</scope>
    <source>
        <strain evidence="2">USB13</strain>
    </source>
</reference>
<protein>
    <submittedName>
        <fullName evidence="2">Uncharacterized protein</fullName>
    </submittedName>
</protein>
<dbReference type="RefSeq" id="WP_187075272.1">
    <property type="nucleotide sequence ID" value="NZ_JACORT010000002.1"/>
</dbReference>
<gene>
    <name evidence="2" type="ORF">H8N03_06100</name>
</gene>
<dbReference type="InterPro" id="IPR010239">
    <property type="entry name" value="CHP02001"/>
</dbReference>